<name>A0A1S1YWE6_FLAPC</name>
<proteinExistence type="predicted"/>
<dbReference type="CDD" id="cd00038">
    <property type="entry name" value="CAP_ED"/>
    <property type="match status" value="1"/>
</dbReference>
<gene>
    <name evidence="2" type="ORF">NH26_02780</name>
</gene>
<dbReference type="InterPro" id="IPR000595">
    <property type="entry name" value="cNMP-bd_dom"/>
</dbReference>
<evidence type="ECO:0000313" key="3">
    <source>
        <dbReference type="Proteomes" id="UP000179797"/>
    </source>
</evidence>
<dbReference type="PANTHER" id="PTHR23011">
    <property type="entry name" value="CYCLIC NUCLEOTIDE-BINDING DOMAIN CONTAINING PROTEIN"/>
    <property type="match status" value="1"/>
</dbReference>
<dbReference type="SUPFAM" id="SSF51206">
    <property type="entry name" value="cAMP-binding domain-like"/>
    <property type="match status" value="1"/>
</dbReference>
<dbReference type="Pfam" id="PF00027">
    <property type="entry name" value="cNMP_binding"/>
    <property type="match status" value="1"/>
</dbReference>
<reference evidence="2 3" key="1">
    <citation type="journal article" date="2012" name="Int. J. Syst. Evol. Microbiol.">
        <title>Flammeovirga pacifica sp. nov., isolated from deep-sea sediment.</title>
        <authorList>
            <person name="Xu H."/>
            <person name="Fu Y."/>
            <person name="Yang N."/>
            <person name="Ding Z."/>
            <person name="Lai Q."/>
            <person name="Zeng R."/>
        </authorList>
    </citation>
    <scope>NUCLEOTIDE SEQUENCE [LARGE SCALE GENOMIC DNA]</scope>
    <source>
        <strain evidence="3">DSM 24597 / LMG 26175 / WPAGA1</strain>
    </source>
</reference>
<sequence>MINIFKKTYTAEERSLFDFMRRGILFSKLSDEELSKFAPHLHLRHYTKGEVIFFREDPSQALYLINSGIVTLNIDIEDKFEDLVHLKATETFGDNAILEGTNRPYNAVCFSDHADVYVIPSTVIHDIFAENIKIQAKMMMSMAEIYDRFTGHLFRAYKESFGFFDLGRAFMPF</sequence>
<dbReference type="Gene3D" id="2.60.120.10">
    <property type="entry name" value="Jelly Rolls"/>
    <property type="match status" value="1"/>
</dbReference>
<evidence type="ECO:0000313" key="2">
    <source>
        <dbReference type="EMBL" id="OHX65348.1"/>
    </source>
</evidence>
<dbReference type="PROSITE" id="PS50042">
    <property type="entry name" value="CNMP_BINDING_3"/>
    <property type="match status" value="1"/>
</dbReference>
<dbReference type="Proteomes" id="UP000179797">
    <property type="component" value="Unassembled WGS sequence"/>
</dbReference>
<keyword evidence="3" id="KW-1185">Reference proteome</keyword>
<accession>A0A1S1YWE6</accession>
<dbReference type="RefSeq" id="WP_044223930.1">
    <property type="nucleotide sequence ID" value="NZ_JRYR02000001.1"/>
</dbReference>
<dbReference type="SMART" id="SM00100">
    <property type="entry name" value="cNMP"/>
    <property type="match status" value="1"/>
</dbReference>
<dbReference type="PANTHER" id="PTHR23011:SF28">
    <property type="entry name" value="CYCLIC NUCLEOTIDE-BINDING DOMAIN CONTAINING PROTEIN"/>
    <property type="match status" value="1"/>
</dbReference>
<dbReference type="AlphaFoldDB" id="A0A1S1YWE6"/>
<evidence type="ECO:0000259" key="1">
    <source>
        <dbReference type="PROSITE" id="PS50042"/>
    </source>
</evidence>
<protein>
    <submittedName>
        <fullName evidence="2">Cyclic nucleotide-binding protein</fullName>
    </submittedName>
</protein>
<comment type="caution">
    <text evidence="2">The sequence shown here is derived from an EMBL/GenBank/DDBJ whole genome shotgun (WGS) entry which is preliminary data.</text>
</comment>
<dbReference type="STRING" id="915059.NH26_02780"/>
<dbReference type="EMBL" id="JRYR02000001">
    <property type="protein sequence ID" value="OHX65348.1"/>
    <property type="molecule type" value="Genomic_DNA"/>
</dbReference>
<feature type="domain" description="Cyclic nucleotide-binding" evidence="1">
    <location>
        <begin position="25"/>
        <end position="145"/>
    </location>
</feature>
<dbReference type="InterPro" id="IPR018490">
    <property type="entry name" value="cNMP-bd_dom_sf"/>
</dbReference>
<organism evidence="2 3">
    <name type="scientific">Flammeovirga pacifica</name>
    <dbReference type="NCBI Taxonomy" id="915059"/>
    <lineage>
        <taxon>Bacteria</taxon>
        <taxon>Pseudomonadati</taxon>
        <taxon>Bacteroidota</taxon>
        <taxon>Cytophagia</taxon>
        <taxon>Cytophagales</taxon>
        <taxon>Flammeovirgaceae</taxon>
        <taxon>Flammeovirga</taxon>
    </lineage>
</organism>
<dbReference type="OrthoDB" id="1523752at2"/>
<dbReference type="InterPro" id="IPR014710">
    <property type="entry name" value="RmlC-like_jellyroll"/>
</dbReference>